<evidence type="ECO:0000313" key="2">
    <source>
        <dbReference type="EMBL" id="CAG8549080.1"/>
    </source>
</evidence>
<evidence type="ECO:0000313" key="3">
    <source>
        <dbReference type="Proteomes" id="UP000789901"/>
    </source>
</evidence>
<comment type="caution">
    <text evidence="2">The sequence shown here is derived from an EMBL/GenBank/DDBJ whole genome shotgun (WGS) entry which is preliminary data.</text>
</comment>
<dbReference type="EMBL" id="CAJVQB010001763">
    <property type="protein sequence ID" value="CAG8549080.1"/>
    <property type="molecule type" value="Genomic_DNA"/>
</dbReference>
<organism evidence="2 3">
    <name type="scientific">Gigaspora margarita</name>
    <dbReference type="NCBI Taxonomy" id="4874"/>
    <lineage>
        <taxon>Eukaryota</taxon>
        <taxon>Fungi</taxon>
        <taxon>Fungi incertae sedis</taxon>
        <taxon>Mucoromycota</taxon>
        <taxon>Glomeromycotina</taxon>
        <taxon>Glomeromycetes</taxon>
        <taxon>Diversisporales</taxon>
        <taxon>Gigasporaceae</taxon>
        <taxon>Gigaspora</taxon>
    </lineage>
</organism>
<feature type="region of interest" description="Disordered" evidence="1">
    <location>
        <begin position="63"/>
        <end position="87"/>
    </location>
</feature>
<name>A0ABN7UCZ7_GIGMA</name>
<reference evidence="2 3" key="1">
    <citation type="submission" date="2021-06" db="EMBL/GenBank/DDBJ databases">
        <authorList>
            <person name="Kallberg Y."/>
            <person name="Tangrot J."/>
            <person name="Rosling A."/>
        </authorList>
    </citation>
    <scope>NUCLEOTIDE SEQUENCE [LARGE SCALE GENOMIC DNA]</scope>
    <source>
        <strain evidence="2 3">120-4 pot B 10/14</strain>
    </source>
</reference>
<accession>A0ABN7UCZ7</accession>
<evidence type="ECO:0000256" key="1">
    <source>
        <dbReference type="SAM" id="MobiDB-lite"/>
    </source>
</evidence>
<gene>
    <name evidence="2" type="ORF">GMARGA_LOCUS4465</name>
</gene>
<protein>
    <submittedName>
        <fullName evidence="2">31572_t:CDS:1</fullName>
    </submittedName>
</protein>
<dbReference type="Proteomes" id="UP000789901">
    <property type="component" value="Unassembled WGS sequence"/>
</dbReference>
<proteinExistence type="predicted"/>
<keyword evidence="3" id="KW-1185">Reference proteome</keyword>
<sequence>MNMYNNFNGQYNEDYNKFINNYGFSINVHNNFNGQYNKDYDMKVNKISTYKFNTFNIQCSKNYDESMNDNRTSTDSSMESKDKDSESTYSLIENHVFQILGGN</sequence>